<feature type="transmembrane region" description="Helical" evidence="2">
    <location>
        <begin position="33"/>
        <end position="60"/>
    </location>
</feature>
<feature type="compositionally biased region" description="Basic and acidic residues" evidence="1">
    <location>
        <begin position="134"/>
        <end position="145"/>
    </location>
</feature>
<evidence type="ECO:0000313" key="4">
    <source>
        <dbReference type="Proteomes" id="UP000800092"/>
    </source>
</evidence>
<keyword evidence="4" id="KW-1185">Reference proteome</keyword>
<keyword evidence="2" id="KW-1133">Transmembrane helix</keyword>
<feature type="compositionally biased region" description="Polar residues" evidence="1">
    <location>
        <begin position="146"/>
        <end position="155"/>
    </location>
</feature>
<accession>A0A6A6HBS5</accession>
<feature type="transmembrane region" description="Helical" evidence="2">
    <location>
        <begin position="94"/>
        <end position="112"/>
    </location>
</feature>
<keyword evidence="2" id="KW-0472">Membrane</keyword>
<organism evidence="3 4">
    <name type="scientific">Viridothelium virens</name>
    <name type="common">Speckled blister lichen</name>
    <name type="synonym">Trypethelium virens</name>
    <dbReference type="NCBI Taxonomy" id="1048519"/>
    <lineage>
        <taxon>Eukaryota</taxon>
        <taxon>Fungi</taxon>
        <taxon>Dikarya</taxon>
        <taxon>Ascomycota</taxon>
        <taxon>Pezizomycotina</taxon>
        <taxon>Dothideomycetes</taxon>
        <taxon>Dothideomycetes incertae sedis</taxon>
        <taxon>Trypetheliales</taxon>
        <taxon>Trypetheliaceae</taxon>
        <taxon>Viridothelium</taxon>
    </lineage>
</organism>
<dbReference type="AlphaFoldDB" id="A0A6A6HBS5"/>
<sequence length="155" mass="17024">MGIPYSREINAAFEQVTPLVAAAYEVLSTIKNIAILLAAIQILTVVLLTLILVSLLGLLYTLNPDLETERKQLVTPVMRWLAGWIYEFGETGKWFLRGLLGLVLAGSGIFLWQGSLAGSRAPGAIREGEEDERSDEKRDKPEQSDKASSGSPDRH</sequence>
<dbReference type="Proteomes" id="UP000800092">
    <property type="component" value="Unassembled WGS sequence"/>
</dbReference>
<reference evidence="3" key="1">
    <citation type="journal article" date="2020" name="Stud. Mycol.">
        <title>101 Dothideomycetes genomes: a test case for predicting lifestyles and emergence of pathogens.</title>
        <authorList>
            <person name="Haridas S."/>
            <person name="Albert R."/>
            <person name="Binder M."/>
            <person name="Bloem J."/>
            <person name="Labutti K."/>
            <person name="Salamov A."/>
            <person name="Andreopoulos B."/>
            <person name="Baker S."/>
            <person name="Barry K."/>
            <person name="Bills G."/>
            <person name="Bluhm B."/>
            <person name="Cannon C."/>
            <person name="Castanera R."/>
            <person name="Culley D."/>
            <person name="Daum C."/>
            <person name="Ezra D."/>
            <person name="Gonzalez J."/>
            <person name="Henrissat B."/>
            <person name="Kuo A."/>
            <person name="Liang C."/>
            <person name="Lipzen A."/>
            <person name="Lutzoni F."/>
            <person name="Magnuson J."/>
            <person name="Mondo S."/>
            <person name="Nolan M."/>
            <person name="Ohm R."/>
            <person name="Pangilinan J."/>
            <person name="Park H.-J."/>
            <person name="Ramirez L."/>
            <person name="Alfaro M."/>
            <person name="Sun H."/>
            <person name="Tritt A."/>
            <person name="Yoshinaga Y."/>
            <person name="Zwiers L.-H."/>
            <person name="Turgeon B."/>
            <person name="Goodwin S."/>
            <person name="Spatafora J."/>
            <person name="Crous P."/>
            <person name="Grigoriev I."/>
        </authorList>
    </citation>
    <scope>NUCLEOTIDE SEQUENCE</scope>
    <source>
        <strain evidence="3">Tuck. ex Michener</strain>
    </source>
</reference>
<feature type="region of interest" description="Disordered" evidence="1">
    <location>
        <begin position="119"/>
        <end position="155"/>
    </location>
</feature>
<evidence type="ECO:0000256" key="1">
    <source>
        <dbReference type="SAM" id="MobiDB-lite"/>
    </source>
</evidence>
<evidence type="ECO:0000256" key="2">
    <source>
        <dbReference type="SAM" id="Phobius"/>
    </source>
</evidence>
<name>A0A6A6HBS5_VIRVR</name>
<proteinExistence type="predicted"/>
<dbReference type="EMBL" id="ML991795">
    <property type="protein sequence ID" value="KAF2234933.1"/>
    <property type="molecule type" value="Genomic_DNA"/>
</dbReference>
<evidence type="ECO:0000313" key="3">
    <source>
        <dbReference type="EMBL" id="KAF2234933.1"/>
    </source>
</evidence>
<keyword evidence="2" id="KW-0812">Transmembrane</keyword>
<gene>
    <name evidence="3" type="ORF">EV356DRAFT_501225</name>
</gene>
<protein>
    <submittedName>
        <fullName evidence="3">Uncharacterized protein</fullName>
    </submittedName>
</protein>
<dbReference type="OrthoDB" id="3647at2759"/>